<dbReference type="Proteomes" id="UP000017246">
    <property type="component" value="Unassembled WGS sequence"/>
</dbReference>
<dbReference type="STRING" id="6211.A0A068Y937"/>
<organism evidence="1 2">
    <name type="scientific">Echinococcus multilocularis</name>
    <name type="common">Fox tapeworm</name>
    <dbReference type="NCBI Taxonomy" id="6211"/>
    <lineage>
        <taxon>Eukaryota</taxon>
        <taxon>Metazoa</taxon>
        <taxon>Spiralia</taxon>
        <taxon>Lophotrochozoa</taxon>
        <taxon>Platyhelminthes</taxon>
        <taxon>Cestoda</taxon>
        <taxon>Eucestoda</taxon>
        <taxon>Cyclophyllidea</taxon>
        <taxon>Taeniidae</taxon>
        <taxon>Echinococcus</taxon>
    </lineage>
</organism>
<dbReference type="Gene3D" id="3.30.40.10">
    <property type="entry name" value="Zinc/RING finger domain, C3HC4 (zinc finger)"/>
    <property type="match status" value="1"/>
</dbReference>
<accession>A0A068Y937</accession>
<sequence>MLVLGAATLELTRSDDATRCFVLRPSGAVVTREVVEKIIRKEMIDPISGTKLAGSDLIEVRVGCGGFADGRSVLTASRVAPVMPS</sequence>
<keyword evidence="2" id="KW-1185">Reference proteome</keyword>
<proteinExistence type="predicted"/>
<reference evidence="1" key="2">
    <citation type="submission" date="2015-11" db="EMBL/GenBank/DDBJ databases">
        <authorList>
            <person name="Zhang Y."/>
            <person name="Guo Z."/>
        </authorList>
    </citation>
    <scope>NUCLEOTIDE SEQUENCE</scope>
</reference>
<dbReference type="OrthoDB" id="116827at2759"/>
<protein>
    <submittedName>
        <fullName evidence="1">Nitric oxide synthase interacting protein</fullName>
    </submittedName>
</protein>
<name>A0A068Y937_ECHMU</name>
<reference evidence="1" key="1">
    <citation type="journal article" date="2013" name="Nature">
        <title>The genomes of four tapeworm species reveal adaptations to parasitism.</title>
        <authorList>
            <person name="Tsai I.J."/>
            <person name="Zarowiecki M."/>
            <person name="Holroyd N."/>
            <person name="Garciarrubio A."/>
            <person name="Sanchez-Flores A."/>
            <person name="Brooks K.L."/>
            <person name="Tracey A."/>
            <person name="Bobes R.J."/>
            <person name="Fragoso G."/>
            <person name="Sciutto E."/>
            <person name="Aslett M."/>
            <person name="Beasley H."/>
            <person name="Bennett H.M."/>
            <person name="Cai J."/>
            <person name="Camicia F."/>
            <person name="Clark R."/>
            <person name="Cucher M."/>
            <person name="De Silva N."/>
            <person name="Day T.A."/>
            <person name="Deplazes P."/>
            <person name="Estrada K."/>
            <person name="Fernandez C."/>
            <person name="Holland P.W."/>
            <person name="Hou J."/>
            <person name="Hu S."/>
            <person name="Huckvale T."/>
            <person name="Hung S.S."/>
            <person name="Kamenetzky L."/>
            <person name="Keane J.A."/>
            <person name="Kiss F."/>
            <person name="Koziol U."/>
            <person name="Lambert O."/>
            <person name="Liu K."/>
            <person name="Luo X."/>
            <person name="Luo Y."/>
            <person name="Macchiaroli N."/>
            <person name="Nichol S."/>
            <person name="Paps J."/>
            <person name="Parkinson J."/>
            <person name="Pouchkina-Stantcheva N."/>
            <person name="Riddiford N."/>
            <person name="Rosenzvit M."/>
            <person name="Salinas G."/>
            <person name="Wasmuth J.D."/>
            <person name="Zamanian M."/>
            <person name="Zheng Y."/>
            <person name="Cai X."/>
            <person name="Soberon X."/>
            <person name="Olson P.D."/>
            <person name="Laclette J.P."/>
            <person name="Brehm K."/>
            <person name="Berriman M."/>
            <person name="Garciarrubio A."/>
            <person name="Bobes R.J."/>
            <person name="Fragoso G."/>
            <person name="Sanchez-Flores A."/>
            <person name="Estrada K."/>
            <person name="Cevallos M.A."/>
            <person name="Morett E."/>
            <person name="Gonzalez V."/>
            <person name="Portillo T."/>
            <person name="Ochoa-Leyva A."/>
            <person name="Jose M.V."/>
            <person name="Sciutto E."/>
            <person name="Landa A."/>
            <person name="Jimenez L."/>
            <person name="Valdes V."/>
            <person name="Carrero J.C."/>
            <person name="Larralde C."/>
            <person name="Morales-Montor J."/>
            <person name="Limon-Lason J."/>
            <person name="Soberon X."/>
            <person name="Laclette J.P."/>
        </authorList>
    </citation>
    <scope>NUCLEOTIDE SEQUENCE [LARGE SCALE GENOMIC DNA]</scope>
</reference>
<evidence type="ECO:0000313" key="1">
    <source>
        <dbReference type="EMBL" id="CUT99185.1"/>
    </source>
</evidence>
<dbReference type="AlphaFoldDB" id="A0A068Y937"/>
<evidence type="ECO:0000313" key="2">
    <source>
        <dbReference type="Proteomes" id="UP000017246"/>
    </source>
</evidence>
<dbReference type="eggNOG" id="KOG3039">
    <property type="taxonomic scope" value="Eukaryota"/>
</dbReference>
<dbReference type="InterPro" id="IPR013083">
    <property type="entry name" value="Znf_RING/FYVE/PHD"/>
</dbReference>
<dbReference type="EMBL" id="LN902845">
    <property type="protein sequence ID" value="CUT99185.1"/>
    <property type="molecule type" value="Genomic_DNA"/>
</dbReference>
<dbReference type="OMA" id="IKKDMLH"/>